<dbReference type="Gene3D" id="3.40.50.12780">
    <property type="entry name" value="N-terminal domain of ligase-like"/>
    <property type="match status" value="1"/>
</dbReference>
<dbReference type="PANTHER" id="PTHR43201:SF5">
    <property type="entry name" value="MEDIUM-CHAIN ACYL-COA LIGASE ACSF2, MITOCHONDRIAL"/>
    <property type="match status" value="1"/>
</dbReference>
<dbReference type="AlphaFoldDB" id="A0A841BL76"/>
<protein>
    <submittedName>
        <fullName evidence="4">Acyl-CoA synthetase (AMP-forming)/AMP-acid ligase II</fullName>
    </submittedName>
</protein>
<dbReference type="EMBL" id="JACHMN010000002">
    <property type="protein sequence ID" value="MBB5869847.1"/>
    <property type="molecule type" value="Genomic_DNA"/>
</dbReference>
<keyword evidence="5" id="KW-1185">Reference proteome</keyword>
<evidence type="ECO:0000313" key="4">
    <source>
        <dbReference type="EMBL" id="MBB5869847.1"/>
    </source>
</evidence>
<dbReference type="GO" id="GO:0031956">
    <property type="term" value="F:medium-chain fatty acid-CoA ligase activity"/>
    <property type="evidence" value="ECO:0007669"/>
    <property type="project" value="TreeGrafter"/>
</dbReference>
<evidence type="ECO:0000256" key="2">
    <source>
        <dbReference type="ARBA" id="ARBA00022598"/>
    </source>
</evidence>
<dbReference type="Proteomes" id="UP000587527">
    <property type="component" value="Unassembled WGS sequence"/>
</dbReference>
<comment type="similarity">
    <text evidence="1">Belongs to the ATP-dependent AMP-binding enzyme family.</text>
</comment>
<comment type="caution">
    <text evidence="4">The sequence shown here is derived from an EMBL/GenBank/DDBJ whole genome shotgun (WGS) entry which is preliminary data.</text>
</comment>
<dbReference type="InterPro" id="IPR020845">
    <property type="entry name" value="AMP-binding_CS"/>
</dbReference>
<dbReference type="GO" id="GO:0006631">
    <property type="term" value="P:fatty acid metabolic process"/>
    <property type="evidence" value="ECO:0007669"/>
    <property type="project" value="TreeGrafter"/>
</dbReference>
<dbReference type="SUPFAM" id="SSF56801">
    <property type="entry name" value="Acetyl-CoA synthetase-like"/>
    <property type="match status" value="1"/>
</dbReference>
<dbReference type="Gene3D" id="3.30.300.30">
    <property type="match status" value="1"/>
</dbReference>
<organism evidence="4 5">
    <name type="scientific">Allocatelliglobosispora scoriae</name>
    <dbReference type="NCBI Taxonomy" id="643052"/>
    <lineage>
        <taxon>Bacteria</taxon>
        <taxon>Bacillati</taxon>
        <taxon>Actinomycetota</taxon>
        <taxon>Actinomycetes</taxon>
        <taxon>Micromonosporales</taxon>
        <taxon>Micromonosporaceae</taxon>
        <taxon>Allocatelliglobosispora</taxon>
    </lineage>
</organism>
<dbReference type="RefSeq" id="WP_221469910.1">
    <property type="nucleotide sequence ID" value="NZ_JACHMN010000002.1"/>
</dbReference>
<gene>
    <name evidence="4" type="ORF">F4553_003226</name>
</gene>
<proteinExistence type="inferred from homology"/>
<keyword evidence="2 4" id="KW-0436">Ligase</keyword>
<dbReference type="InterPro" id="IPR042099">
    <property type="entry name" value="ANL_N_sf"/>
</dbReference>
<feature type="domain" description="AMP-dependent synthetase/ligase" evidence="3">
    <location>
        <begin position="36"/>
        <end position="312"/>
    </location>
</feature>
<dbReference type="InterPro" id="IPR000873">
    <property type="entry name" value="AMP-dep_synth/lig_dom"/>
</dbReference>
<reference evidence="4 5" key="1">
    <citation type="submission" date="2020-08" db="EMBL/GenBank/DDBJ databases">
        <title>Sequencing the genomes of 1000 actinobacteria strains.</title>
        <authorList>
            <person name="Klenk H.-P."/>
        </authorList>
    </citation>
    <scope>NUCLEOTIDE SEQUENCE [LARGE SCALE GENOMIC DNA]</scope>
    <source>
        <strain evidence="4 5">DSM 45362</strain>
    </source>
</reference>
<dbReference type="Pfam" id="PF00501">
    <property type="entry name" value="AMP-binding"/>
    <property type="match status" value="1"/>
</dbReference>
<evidence type="ECO:0000313" key="5">
    <source>
        <dbReference type="Proteomes" id="UP000587527"/>
    </source>
</evidence>
<dbReference type="InterPro" id="IPR045851">
    <property type="entry name" value="AMP-bd_C_sf"/>
</dbReference>
<sequence length="439" mass="46827">MIDAASGAELGGDGLRARIEAAADATRGEAGLILLPMPTTVDAVLAYLGALAARRPVALIDPQADVARAEIIERFAPSLVVGVDAPPPSGYAAGTHLGLPAWHRPATVMPDPELALLLTTSGSTGSPKLVRLSSSAVDANARAIAEGLGLGPDDVAMTTLPLFYTYGLSVLNSHLVSGATVVLTERTFMEREFWTDLGRFGVTSLAAVPYQYEMLKRLRFTPAKHPTLRTLTQAGGRLRTELVADFRQRMAEVGGKMFVMYGQTEATARMTILPSEMLAEKLGSAGPALPGGKLRIDDDEVVFEGPNVMMGYAEQAEDLAKPDELGGVLRTGDLGRLDDDGYLWITGRVKRLGKVFGVRVNLDDVERMLAGDVPVAAIAGDDRLIVFVETLDTDHPAAVKRDLAEQLGIHSSGLDVRGIAELPLMSSGKIDYRALEEMR</sequence>
<name>A0A841BL76_9ACTN</name>
<dbReference type="PROSITE" id="PS00455">
    <property type="entry name" value="AMP_BINDING"/>
    <property type="match status" value="1"/>
</dbReference>
<dbReference type="PANTHER" id="PTHR43201">
    <property type="entry name" value="ACYL-COA SYNTHETASE"/>
    <property type="match status" value="1"/>
</dbReference>
<accession>A0A841BL76</accession>
<evidence type="ECO:0000259" key="3">
    <source>
        <dbReference type="Pfam" id="PF00501"/>
    </source>
</evidence>
<evidence type="ECO:0000256" key="1">
    <source>
        <dbReference type="ARBA" id="ARBA00006432"/>
    </source>
</evidence>